<dbReference type="PANTHER" id="PTHR43861:SF1">
    <property type="entry name" value="TRANS-ACONITATE 2-METHYLTRANSFERASE"/>
    <property type="match status" value="1"/>
</dbReference>
<comment type="caution">
    <text evidence="2">The sequence shown here is derived from an EMBL/GenBank/DDBJ whole genome shotgun (WGS) entry which is preliminary data.</text>
</comment>
<dbReference type="Pfam" id="PF08241">
    <property type="entry name" value="Methyltransf_11"/>
    <property type="match status" value="1"/>
</dbReference>
<sequence>MVKMKKTKKDFSSLSLRKNKKISRQGALQTNKQAWEIAASNFYGVNAMPEWGPFGIGEDINEALIGSVKNKTFVEIACGSGHSIGYLVKHGAKRVHGVDMTHAQIESATQLNRNAIQKGKVKLYEIPMEQKLNIRSIDTVFSIYGIGWTVSPKKLLKNIFGYLSPGGRFVWSWDHTFFTDVEYQKGKFAIKYSYHKEREVFINGWRGSKGAYITYRKTATWFKLLTEAGFRVIGYLEPEPRKATRQSKDRKRYYSIYKAKMIPSTMIFVCEKPS</sequence>
<dbReference type="CDD" id="cd02440">
    <property type="entry name" value="AdoMet_MTases"/>
    <property type="match status" value="1"/>
</dbReference>
<dbReference type="Proteomes" id="UP000177152">
    <property type="component" value="Unassembled WGS sequence"/>
</dbReference>
<evidence type="ECO:0000259" key="1">
    <source>
        <dbReference type="Pfam" id="PF08241"/>
    </source>
</evidence>
<dbReference type="InterPro" id="IPR029063">
    <property type="entry name" value="SAM-dependent_MTases_sf"/>
</dbReference>
<dbReference type="InterPro" id="IPR013216">
    <property type="entry name" value="Methyltransf_11"/>
</dbReference>
<protein>
    <recommendedName>
        <fullName evidence="1">Methyltransferase type 11 domain-containing protein</fullName>
    </recommendedName>
</protein>
<dbReference type="GO" id="GO:0008757">
    <property type="term" value="F:S-adenosylmethionine-dependent methyltransferase activity"/>
    <property type="evidence" value="ECO:0007669"/>
    <property type="project" value="InterPro"/>
</dbReference>
<evidence type="ECO:0000313" key="3">
    <source>
        <dbReference type="Proteomes" id="UP000177152"/>
    </source>
</evidence>
<dbReference type="AlphaFoldDB" id="A0A1G2K6H0"/>
<gene>
    <name evidence="2" type="ORF">A2633_03910</name>
</gene>
<reference evidence="2 3" key="1">
    <citation type="journal article" date="2016" name="Nat. Commun.">
        <title>Thousands of microbial genomes shed light on interconnected biogeochemical processes in an aquifer system.</title>
        <authorList>
            <person name="Anantharaman K."/>
            <person name="Brown C.T."/>
            <person name="Hug L.A."/>
            <person name="Sharon I."/>
            <person name="Castelle C.J."/>
            <person name="Probst A.J."/>
            <person name="Thomas B.C."/>
            <person name="Singh A."/>
            <person name="Wilkins M.J."/>
            <person name="Karaoz U."/>
            <person name="Brodie E.L."/>
            <person name="Williams K.H."/>
            <person name="Hubbard S.S."/>
            <person name="Banfield J.F."/>
        </authorList>
    </citation>
    <scope>NUCLEOTIDE SEQUENCE [LARGE SCALE GENOMIC DNA]</scope>
</reference>
<feature type="domain" description="Methyltransferase type 11" evidence="1">
    <location>
        <begin position="75"/>
        <end position="170"/>
    </location>
</feature>
<accession>A0A1G2K6H0</accession>
<dbReference type="EMBL" id="MHQC01000044">
    <property type="protein sequence ID" value="OGZ94080.1"/>
    <property type="molecule type" value="Genomic_DNA"/>
</dbReference>
<proteinExistence type="predicted"/>
<dbReference type="SUPFAM" id="SSF53335">
    <property type="entry name" value="S-adenosyl-L-methionine-dependent methyltransferases"/>
    <property type="match status" value="1"/>
</dbReference>
<dbReference type="Gene3D" id="3.40.50.150">
    <property type="entry name" value="Vaccinia Virus protein VP39"/>
    <property type="match status" value="1"/>
</dbReference>
<evidence type="ECO:0000313" key="2">
    <source>
        <dbReference type="EMBL" id="OGZ94080.1"/>
    </source>
</evidence>
<organism evidence="2 3">
    <name type="scientific">Candidatus Sungbacteria bacterium RIFCSPHIGHO2_01_FULL_47_32</name>
    <dbReference type="NCBI Taxonomy" id="1802264"/>
    <lineage>
        <taxon>Bacteria</taxon>
        <taxon>Candidatus Sungiibacteriota</taxon>
    </lineage>
</organism>
<name>A0A1G2K6H0_9BACT</name>
<dbReference type="PANTHER" id="PTHR43861">
    <property type="entry name" value="TRANS-ACONITATE 2-METHYLTRANSFERASE-RELATED"/>
    <property type="match status" value="1"/>
</dbReference>